<dbReference type="Gene3D" id="3.90.1150.10">
    <property type="entry name" value="Aspartate Aminotransferase, domain 1"/>
    <property type="match status" value="1"/>
</dbReference>
<dbReference type="InterPro" id="IPR015422">
    <property type="entry name" value="PyrdxlP-dep_Trfase_small"/>
</dbReference>
<sequence length="349" mass="38380">MKYSFANDYSEGCAAKVLDALIESNAVQTCGYGLDGYCEEARKTIQKLIKCEEADVHFLVGGTQTNLTVIAAALRPYEAVIAVDSGHIHVHETGAIEACGHKVIAVKGNDGKLEVEAVKSVLDVHIDEHMVKPKMLYISNATEIGTIYKKAELQALRQFCDQNDLYLFLDGARLGCALNAEGNDLCFADLAALCDVFYIGGTKNGALFGEAVVIVNEALKADFRYMIKQRGGMLAKGRLLGVQFLILLKDGLYAELAKHANETAQHLQKGMKELGCQLLLESPTNQVFAALSHEEAKRLSQSYTFNHWEKIDACCDYYRFVTSWATPIEAVDGLLEELKRIKEEIACGL</sequence>
<dbReference type="InterPro" id="IPR001597">
    <property type="entry name" value="ArAA_b-elim_lyase/Thr_aldolase"/>
</dbReference>
<organism evidence="5 6">
    <name type="scientific">Massilicoli timonensis</name>
    <dbReference type="NCBI Taxonomy" id="2015901"/>
    <lineage>
        <taxon>Bacteria</taxon>
        <taxon>Bacillati</taxon>
        <taxon>Bacillota</taxon>
        <taxon>Erysipelotrichia</taxon>
        <taxon>Erysipelotrichales</taxon>
        <taxon>Erysipelotrichaceae</taxon>
        <taxon>Massilicoli</taxon>
    </lineage>
</organism>
<dbReference type="GO" id="GO:0008483">
    <property type="term" value="F:transaminase activity"/>
    <property type="evidence" value="ECO:0007669"/>
    <property type="project" value="UniProtKB-KW"/>
</dbReference>
<dbReference type="PANTHER" id="PTHR48097">
    <property type="entry name" value="L-THREONINE ALDOLASE-RELATED"/>
    <property type="match status" value="1"/>
</dbReference>
<dbReference type="InterPro" id="IPR015424">
    <property type="entry name" value="PyrdxlP-dep_Trfase"/>
</dbReference>
<dbReference type="SUPFAM" id="SSF53383">
    <property type="entry name" value="PLP-dependent transferases"/>
    <property type="match status" value="1"/>
</dbReference>
<protein>
    <submittedName>
        <fullName evidence="5">Aminotransferase class I/II-fold pyridoxal phosphate-dependent enzyme</fullName>
    </submittedName>
</protein>
<evidence type="ECO:0000259" key="4">
    <source>
        <dbReference type="Pfam" id="PF01212"/>
    </source>
</evidence>
<dbReference type="InterPro" id="IPR015421">
    <property type="entry name" value="PyrdxlP-dep_Trfase_major"/>
</dbReference>
<dbReference type="PANTHER" id="PTHR48097:SF5">
    <property type="entry name" value="LOW SPECIFICITY L-THREONINE ALDOLASE"/>
    <property type="match status" value="1"/>
</dbReference>
<gene>
    <name evidence="5" type="ORF">NE663_10670</name>
</gene>
<comment type="similarity">
    <text evidence="2">Belongs to the threonine aldolase family.</text>
</comment>
<dbReference type="Gene3D" id="3.40.640.10">
    <property type="entry name" value="Type I PLP-dependent aspartate aminotransferase-like (Major domain)"/>
    <property type="match status" value="1"/>
</dbReference>
<dbReference type="Proteomes" id="UP001524435">
    <property type="component" value="Unassembled WGS sequence"/>
</dbReference>
<dbReference type="EMBL" id="JANGCH010000027">
    <property type="protein sequence ID" value="MCQ5122713.1"/>
    <property type="molecule type" value="Genomic_DNA"/>
</dbReference>
<keyword evidence="5" id="KW-0808">Transferase</keyword>
<name>A0ABT1SND3_9FIRM</name>
<proteinExistence type="inferred from homology"/>
<dbReference type="Pfam" id="PF01212">
    <property type="entry name" value="Beta_elim_lyase"/>
    <property type="match status" value="1"/>
</dbReference>
<reference evidence="5 6" key="1">
    <citation type="submission" date="2022-06" db="EMBL/GenBank/DDBJ databases">
        <title>Isolation of gut microbiota from human fecal samples.</title>
        <authorList>
            <person name="Pamer E.G."/>
            <person name="Barat B."/>
            <person name="Waligurski E."/>
            <person name="Medina S."/>
            <person name="Paddock L."/>
            <person name="Mostad J."/>
        </authorList>
    </citation>
    <scope>NUCLEOTIDE SEQUENCE [LARGE SCALE GENOMIC DNA]</scope>
    <source>
        <strain evidence="5 6">DFI.6.1</strain>
    </source>
</reference>
<evidence type="ECO:0000256" key="2">
    <source>
        <dbReference type="ARBA" id="ARBA00006966"/>
    </source>
</evidence>
<evidence type="ECO:0000256" key="3">
    <source>
        <dbReference type="ARBA" id="ARBA00022898"/>
    </source>
</evidence>
<comment type="caution">
    <text evidence="5">The sequence shown here is derived from an EMBL/GenBank/DDBJ whole genome shotgun (WGS) entry which is preliminary data.</text>
</comment>
<evidence type="ECO:0000256" key="1">
    <source>
        <dbReference type="ARBA" id="ARBA00001933"/>
    </source>
</evidence>
<evidence type="ECO:0000313" key="5">
    <source>
        <dbReference type="EMBL" id="MCQ5122713.1"/>
    </source>
</evidence>
<dbReference type="RefSeq" id="WP_178200689.1">
    <property type="nucleotide sequence ID" value="NZ_DBEZUI010000367.1"/>
</dbReference>
<comment type="cofactor">
    <cofactor evidence="1">
        <name>pyridoxal 5'-phosphate</name>
        <dbReference type="ChEBI" id="CHEBI:597326"/>
    </cofactor>
</comment>
<evidence type="ECO:0000313" key="6">
    <source>
        <dbReference type="Proteomes" id="UP001524435"/>
    </source>
</evidence>
<keyword evidence="6" id="KW-1185">Reference proteome</keyword>
<accession>A0ABT1SND3</accession>
<keyword evidence="3" id="KW-0663">Pyridoxal phosphate</keyword>
<keyword evidence="5" id="KW-0032">Aminotransferase</keyword>
<feature type="domain" description="Aromatic amino acid beta-eliminating lyase/threonine aldolase" evidence="4">
    <location>
        <begin position="27"/>
        <end position="291"/>
    </location>
</feature>